<feature type="transmembrane region" description="Helical" evidence="6">
    <location>
        <begin position="502"/>
        <end position="522"/>
    </location>
</feature>
<feature type="compositionally biased region" description="Low complexity" evidence="5">
    <location>
        <begin position="1"/>
        <end position="12"/>
    </location>
</feature>
<evidence type="ECO:0000256" key="6">
    <source>
        <dbReference type="SAM" id="Phobius"/>
    </source>
</evidence>
<dbReference type="FunFam" id="1.20.1250.20:FF:000196">
    <property type="entry name" value="MFS toxin efflux pump (AflT)"/>
    <property type="match status" value="1"/>
</dbReference>
<accession>A0A9P4TC87</accession>
<dbReference type="Gene3D" id="1.20.1250.20">
    <property type="entry name" value="MFS general substrate transporter like domains"/>
    <property type="match status" value="2"/>
</dbReference>
<feature type="transmembrane region" description="Helical" evidence="6">
    <location>
        <begin position="164"/>
        <end position="187"/>
    </location>
</feature>
<evidence type="ECO:0000259" key="7">
    <source>
        <dbReference type="PROSITE" id="PS50850"/>
    </source>
</evidence>
<dbReference type="PROSITE" id="PS50850">
    <property type="entry name" value="MFS"/>
    <property type="match status" value="1"/>
</dbReference>
<evidence type="ECO:0000313" key="9">
    <source>
        <dbReference type="Proteomes" id="UP000801428"/>
    </source>
</evidence>
<dbReference type="PANTHER" id="PTHR23501">
    <property type="entry name" value="MAJOR FACILITATOR SUPERFAMILY"/>
    <property type="match status" value="1"/>
</dbReference>
<dbReference type="Proteomes" id="UP000801428">
    <property type="component" value="Unassembled WGS sequence"/>
</dbReference>
<feature type="domain" description="Major facilitator superfamily (MFS) profile" evidence="7">
    <location>
        <begin position="42"/>
        <end position="528"/>
    </location>
</feature>
<feature type="region of interest" description="Disordered" evidence="5">
    <location>
        <begin position="1"/>
        <end position="31"/>
    </location>
</feature>
<evidence type="ECO:0000256" key="2">
    <source>
        <dbReference type="ARBA" id="ARBA00022692"/>
    </source>
</evidence>
<dbReference type="OrthoDB" id="10021397at2759"/>
<dbReference type="GO" id="GO:0022857">
    <property type="term" value="F:transmembrane transporter activity"/>
    <property type="evidence" value="ECO:0007669"/>
    <property type="project" value="InterPro"/>
</dbReference>
<feature type="transmembrane region" description="Helical" evidence="6">
    <location>
        <begin position="267"/>
        <end position="287"/>
    </location>
</feature>
<feature type="transmembrane region" description="Helical" evidence="6">
    <location>
        <begin position="107"/>
        <end position="126"/>
    </location>
</feature>
<reference evidence="8" key="1">
    <citation type="submission" date="2019-04" db="EMBL/GenBank/DDBJ databases">
        <title>Sequencing of skin fungus with MAO and IRED activity.</title>
        <authorList>
            <person name="Marsaioli A.J."/>
            <person name="Bonatto J.M.C."/>
            <person name="Reis Junior O."/>
        </authorList>
    </citation>
    <scope>NUCLEOTIDE SEQUENCE</scope>
    <source>
        <strain evidence="8">30M1</strain>
    </source>
</reference>
<dbReference type="InterPro" id="IPR020846">
    <property type="entry name" value="MFS_dom"/>
</dbReference>
<dbReference type="FunFam" id="1.20.1720.10:FF:000012">
    <property type="entry name" value="MFS toxin efflux pump (AflT)"/>
    <property type="match status" value="1"/>
</dbReference>
<feature type="transmembrane region" description="Helical" evidence="6">
    <location>
        <begin position="337"/>
        <end position="358"/>
    </location>
</feature>
<feature type="transmembrane region" description="Helical" evidence="6">
    <location>
        <begin position="365"/>
        <end position="386"/>
    </location>
</feature>
<evidence type="ECO:0000313" key="8">
    <source>
        <dbReference type="EMBL" id="KAF3000059.1"/>
    </source>
</evidence>
<evidence type="ECO:0000256" key="4">
    <source>
        <dbReference type="ARBA" id="ARBA00023136"/>
    </source>
</evidence>
<feature type="transmembrane region" description="Helical" evidence="6">
    <location>
        <begin position="199"/>
        <end position="217"/>
    </location>
</feature>
<dbReference type="SUPFAM" id="SSF103473">
    <property type="entry name" value="MFS general substrate transporter"/>
    <property type="match status" value="2"/>
</dbReference>
<dbReference type="AlphaFoldDB" id="A0A9P4TC87"/>
<dbReference type="GO" id="GO:0005886">
    <property type="term" value="C:plasma membrane"/>
    <property type="evidence" value="ECO:0007669"/>
    <property type="project" value="TreeGrafter"/>
</dbReference>
<name>A0A9P4TC87_CURKU</name>
<keyword evidence="9" id="KW-1185">Reference proteome</keyword>
<organism evidence="8 9">
    <name type="scientific">Curvularia kusanoi</name>
    <name type="common">Cochliobolus kusanoi</name>
    <dbReference type="NCBI Taxonomy" id="90978"/>
    <lineage>
        <taxon>Eukaryota</taxon>
        <taxon>Fungi</taxon>
        <taxon>Dikarya</taxon>
        <taxon>Ascomycota</taxon>
        <taxon>Pezizomycotina</taxon>
        <taxon>Dothideomycetes</taxon>
        <taxon>Pleosporomycetidae</taxon>
        <taxon>Pleosporales</taxon>
        <taxon>Pleosporineae</taxon>
        <taxon>Pleosporaceae</taxon>
        <taxon>Curvularia</taxon>
    </lineage>
</organism>
<evidence type="ECO:0000256" key="3">
    <source>
        <dbReference type="ARBA" id="ARBA00022989"/>
    </source>
</evidence>
<evidence type="ECO:0000256" key="5">
    <source>
        <dbReference type="SAM" id="MobiDB-lite"/>
    </source>
</evidence>
<feature type="transmembrane region" description="Helical" evidence="6">
    <location>
        <begin position="132"/>
        <end position="157"/>
    </location>
</feature>
<dbReference type="Pfam" id="PF07690">
    <property type="entry name" value="MFS_1"/>
    <property type="match status" value="1"/>
</dbReference>
<feature type="transmembrane region" description="Helical" evidence="6">
    <location>
        <begin position="77"/>
        <end position="95"/>
    </location>
</feature>
<feature type="compositionally biased region" description="Polar residues" evidence="5">
    <location>
        <begin position="13"/>
        <end position="23"/>
    </location>
</feature>
<comment type="caution">
    <text evidence="8">The sequence shown here is derived from an EMBL/GenBank/DDBJ whole genome shotgun (WGS) entry which is preliminary data.</text>
</comment>
<dbReference type="InterPro" id="IPR011701">
    <property type="entry name" value="MFS"/>
</dbReference>
<dbReference type="CDD" id="cd17502">
    <property type="entry name" value="MFS_Azr1_MDR_like"/>
    <property type="match status" value="1"/>
</dbReference>
<dbReference type="PANTHER" id="PTHR23501:SF201">
    <property type="entry name" value="MFS AFLATOXIN EFFLUX PUMP"/>
    <property type="match status" value="1"/>
</dbReference>
<gene>
    <name evidence="8" type="ORF">E8E13_000803</name>
</gene>
<keyword evidence="3 6" id="KW-1133">Transmembrane helix</keyword>
<feature type="transmembrane region" description="Helical" evidence="6">
    <location>
        <begin position="398"/>
        <end position="420"/>
    </location>
</feature>
<dbReference type="InterPro" id="IPR036259">
    <property type="entry name" value="MFS_trans_sf"/>
</dbReference>
<feature type="transmembrane region" description="Helical" evidence="6">
    <location>
        <begin position="39"/>
        <end position="65"/>
    </location>
</feature>
<sequence>MSAASVTSSTSTPKETSQEMSTKSSDKDAETFNPRSPKFLTIMIGMYMSVFLVALDRTIIAVAIPAMTNAFQSIEDIGWYGSAYLLTGACFNPIFGRIYSLYSTKWTLLASILVFQVGSVVCGAAPSSIAFIIGRAIAGSGAAGIFQGGMMVIVGLVPLSKRPMYNAIFGMAFGVCAVMGPIVGGAFTDHVTWRWCFYINLPIGGVTLAIISLFFHIDAPKRDHLTAMQQFKRLDPIGIFFFVPSIVCLVLALQWGGTSYSWSSGRIIGLLVTFAVLLIIFFVVEFFTPETAMAPSRVVLNRSVLGGIFFTFLNYGSIMAISYYLAIWFQVAKGLSATHAGINTIPMVIAMVIASVLSAKITQRIGYYIPAIIVCTVLSSVGAGLLSTMTRFSDHSYWIGYQVLFGLGLGCGGQQASLAFQTVLPKKDVPLGLGLNFLMQQLGGAVFLSVCQNIFATTLVHRLAGVAGLDAHQIVDTGATAIRNVVPANEIDTVVDAYSYGITRVFLVAAVLSACTIFAPFLMHWRSIKDKKEVEVTKEEEIAEKV</sequence>
<feature type="transmembrane region" description="Helical" evidence="6">
    <location>
        <begin position="432"/>
        <end position="455"/>
    </location>
</feature>
<dbReference type="EMBL" id="SWKU01000015">
    <property type="protein sequence ID" value="KAF3000059.1"/>
    <property type="molecule type" value="Genomic_DNA"/>
</dbReference>
<comment type="subcellular location">
    <subcellularLocation>
        <location evidence="1">Membrane</location>
        <topology evidence="1">Multi-pass membrane protein</topology>
    </subcellularLocation>
</comment>
<keyword evidence="2 6" id="KW-0812">Transmembrane</keyword>
<proteinExistence type="predicted"/>
<protein>
    <recommendedName>
        <fullName evidence="7">Major facilitator superfamily (MFS) profile domain-containing protein</fullName>
    </recommendedName>
</protein>
<keyword evidence="4 6" id="KW-0472">Membrane</keyword>
<evidence type="ECO:0000256" key="1">
    <source>
        <dbReference type="ARBA" id="ARBA00004141"/>
    </source>
</evidence>
<feature type="transmembrane region" description="Helical" evidence="6">
    <location>
        <begin position="237"/>
        <end position="255"/>
    </location>
</feature>
<feature type="transmembrane region" description="Helical" evidence="6">
    <location>
        <begin position="308"/>
        <end position="331"/>
    </location>
</feature>